<comment type="subcellular location">
    <subcellularLocation>
        <location evidence="3">Membrane</location>
        <topology evidence="3">Multi-pass membrane protein</topology>
    </subcellularLocation>
</comment>
<dbReference type="CDD" id="cd03495">
    <property type="entry name" value="SQR_TypeC_SdhD_like"/>
    <property type="match status" value="1"/>
</dbReference>
<keyword evidence="8" id="KW-0816">Tricarboxylic acid cycle</keyword>
<dbReference type="InterPro" id="IPR000701">
    <property type="entry name" value="SuccDH_FuR_B_TM-su"/>
</dbReference>
<protein>
    <recommendedName>
        <fullName evidence="6">Succinate dehydrogenase hydrophobic membrane anchor subunit</fullName>
    </recommendedName>
</protein>
<evidence type="ECO:0000256" key="12">
    <source>
        <dbReference type="ARBA" id="ARBA00022982"/>
    </source>
</evidence>
<keyword evidence="13 16" id="KW-1133">Transmembrane helix</keyword>
<keyword evidence="15 16" id="KW-0472">Membrane</keyword>
<sequence length="130" mass="13973">MAGEKGLRSELGRVRGLGSAKEGVNHWWRQRLTSLALIPLSLWFVGSLVFLTDTDHATAVAWLGSPVTLGLMVLFLGAMFYHAALGLQVVIEDYVSNHGCRKALIVLTNFACFALMVAAVVSLLVIAFGG</sequence>
<dbReference type="InterPro" id="IPR034804">
    <property type="entry name" value="SQR/QFR_C/D"/>
</dbReference>
<evidence type="ECO:0000256" key="1">
    <source>
        <dbReference type="ARBA" id="ARBA00001971"/>
    </source>
</evidence>
<keyword evidence="12" id="KW-0249">Electron transport</keyword>
<evidence type="ECO:0000256" key="9">
    <source>
        <dbReference type="ARBA" id="ARBA00022617"/>
    </source>
</evidence>
<evidence type="ECO:0000256" key="5">
    <source>
        <dbReference type="ARBA" id="ARBA00011558"/>
    </source>
</evidence>
<accession>A0ABU5E5Z4</accession>
<feature type="transmembrane region" description="Helical" evidence="16">
    <location>
        <begin position="32"/>
        <end position="51"/>
    </location>
</feature>
<dbReference type="SUPFAM" id="SSF81343">
    <property type="entry name" value="Fumarate reductase respiratory complex transmembrane subunits"/>
    <property type="match status" value="1"/>
</dbReference>
<evidence type="ECO:0000256" key="15">
    <source>
        <dbReference type="ARBA" id="ARBA00023136"/>
    </source>
</evidence>
<evidence type="ECO:0000256" key="13">
    <source>
        <dbReference type="ARBA" id="ARBA00022989"/>
    </source>
</evidence>
<keyword evidence="11" id="KW-0479">Metal-binding</keyword>
<dbReference type="InterPro" id="IPR014312">
    <property type="entry name" value="Succ_DH_anchor"/>
</dbReference>
<name>A0ABU5E5Z4_9PROT</name>
<dbReference type="RefSeq" id="WP_320506784.1">
    <property type="nucleotide sequence ID" value="NZ_JAXCLW010000001.1"/>
</dbReference>
<comment type="subunit">
    <text evidence="5">Part of an enzyme complex containing four subunits: a flavoprotein, an iron-sulfur protein, plus two membrane-anchoring proteins, SdhC and SdhD.</text>
</comment>
<evidence type="ECO:0000256" key="3">
    <source>
        <dbReference type="ARBA" id="ARBA00004141"/>
    </source>
</evidence>
<evidence type="ECO:0000256" key="10">
    <source>
        <dbReference type="ARBA" id="ARBA00022692"/>
    </source>
</evidence>
<keyword evidence="10 16" id="KW-0812">Transmembrane</keyword>
<evidence type="ECO:0000313" key="18">
    <source>
        <dbReference type="Proteomes" id="UP001279642"/>
    </source>
</evidence>
<keyword evidence="7" id="KW-0813">Transport</keyword>
<feature type="transmembrane region" description="Helical" evidence="16">
    <location>
        <begin position="103"/>
        <end position="128"/>
    </location>
</feature>
<comment type="caution">
    <text evidence="17">The sequence shown here is derived from an EMBL/GenBank/DDBJ whole genome shotgun (WGS) entry which is preliminary data.</text>
</comment>
<evidence type="ECO:0000256" key="7">
    <source>
        <dbReference type="ARBA" id="ARBA00022448"/>
    </source>
</evidence>
<evidence type="ECO:0000256" key="8">
    <source>
        <dbReference type="ARBA" id="ARBA00022532"/>
    </source>
</evidence>
<gene>
    <name evidence="17" type="primary">sdhD</name>
    <name evidence="17" type="ORF">SMD27_02655</name>
</gene>
<comment type="function">
    <text evidence="2">Membrane-anchoring subunit of succinate dehydrogenase (SDH).</text>
</comment>
<proteinExistence type="predicted"/>
<dbReference type="NCBIfam" id="TIGR02968">
    <property type="entry name" value="succ_dehyd_anc"/>
    <property type="match status" value="1"/>
</dbReference>
<dbReference type="Pfam" id="PF01127">
    <property type="entry name" value="Sdh_cyt"/>
    <property type="match status" value="1"/>
</dbReference>
<evidence type="ECO:0000256" key="6">
    <source>
        <dbReference type="ARBA" id="ARBA00019425"/>
    </source>
</evidence>
<evidence type="ECO:0000256" key="2">
    <source>
        <dbReference type="ARBA" id="ARBA00004050"/>
    </source>
</evidence>
<feature type="transmembrane region" description="Helical" evidence="16">
    <location>
        <begin position="71"/>
        <end position="91"/>
    </location>
</feature>
<comment type="pathway">
    <text evidence="4">Carbohydrate metabolism; tricarboxylic acid cycle.</text>
</comment>
<comment type="cofactor">
    <cofactor evidence="1">
        <name>heme</name>
        <dbReference type="ChEBI" id="CHEBI:30413"/>
    </cofactor>
</comment>
<reference evidence="17 18" key="1">
    <citation type="journal article" date="2016" name="Antonie Van Leeuwenhoek">
        <title>Dongia soli sp. nov., isolated from soil from Dokdo, Korea.</title>
        <authorList>
            <person name="Kim D.U."/>
            <person name="Lee H."/>
            <person name="Kim H."/>
            <person name="Kim S.G."/>
            <person name="Ka J.O."/>
        </authorList>
    </citation>
    <scope>NUCLEOTIDE SEQUENCE [LARGE SCALE GENOMIC DNA]</scope>
    <source>
        <strain evidence="17 18">D78</strain>
    </source>
</reference>
<keyword evidence="14" id="KW-0408">Iron</keyword>
<evidence type="ECO:0000256" key="16">
    <source>
        <dbReference type="SAM" id="Phobius"/>
    </source>
</evidence>
<evidence type="ECO:0000256" key="14">
    <source>
        <dbReference type="ARBA" id="ARBA00023004"/>
    </source>
</evidence>
<evidence type="ECO:0000256" key="11">
    <source>
        <dbReference type="ARBA" id="ARBA00022723"/>
    </source>
</evidence>
<organism evidence="17 18">
    <name type="scientific">Dongia soli</name>
    <dbReference type="NCBI Taxonomy" id="600628"/>
    <lineage>
        <taxon>Bacteria</taxon>
        <taxon>Pseudomonadati</taxon>
        <taxon>Pseudomonadota</taxon>
        <taxon>Alphaproteobacteria</taxon>
        <taxon>Rhodospirillales</taxon>
        <taxon>Dongiaceae</taxon>
        <taxon>Dongia</taxon>
    </lineage>
</organism>
<keyword evidence="9" id="KW-0349">Heme</keyword>
<dbReference type="Gene3D" id="1.20.1300.10">
    <property type="entry name" value="Fumarate reductase/succinate dehydrogenase, transmembrane subunit"/>
    <property type="match status" value="1"/>
</dbReference>
<keyword evidence="18" id="KW-1185">Reference proteome</keyword>
<dbReference type="EMBL" id="JAXCLW010000001">
    <property type="protein sequence ID" value="MDY0881732.1"/>
    <property type="molecule type" value="Genomic_DNA"/>
</dbReference>
<dbReference type="Proteomes" id="UP001279642">
    <property type="component" value="Unassembled WGS sequence"/>
</dbReference>
<evidence type="ECO:0000313" key="17">
    <source>
        <dbReference type="EMBL" id="MDY0881732.1"/>
    </source>
</evidence>
<evidence type="ECO:0000256" key="4">
    <source>
        <dbReference type="ARBA" id="ARBA00005163"/>
    </source>
</evidence>